<dbReference type="PATRIC" id="fig|1129794.4.peg.1674"/>
<dbReference type="KEGG" id="gps:C427_1690"/>
<gene>
    <name evidence="2" type="ORF">C427_1690</name>
</gene>
<evidence type="ECO:0000313" key="2">
    <source>
        <dbReference type="EMBL" id="AGH43799.1"/>
    </source>
</evidence>
<feature type="domain" description="Type 4 fimbrial biogenesis protein PilX N-terminal" evidence="1">
    <location>
        <begin position="10"/>
        <end position="59"/>
    </location>
</feature>
<keyword evidence="3" id="KW-1185">Reference proteome</keyword>
<accession>K7AZX8</accession>
<dbReference type="HOGENOM" id="CLU_1407606_0_0_6"/>
<dbReference type="Proteomes" id="UP000011864">
    <property type="component" value="Chromosome"/>
</dbReference>
<reference evidence="2 3" key="1">
    <citation type="journal article" date="2013" name="Genome Announc.">
        <title>Complete Genome Sequence of Glaciecola psychrophila Strain 170T.</title>
        <authorList>
            <person name="Yin J."/>
            <person name="Chen J."/>
            <person name="Liu G."/>
            <person name="Yu Y."/>
            <person name="Song L."/>
            <person name="Wang X."/>
            <person name="Qu X."/>
        </authorList>
    </citation>
    <scope>NUCLEOTIDE SEQUENCE [LARGE SCALE GENOMIC DNA]</scope>
    <source>
        <strain evidence="2 3">170</strain>
    </source>
</reference>
<protein>
    <recommendedName>
        <fullName evidence="1">Type 4 fimbrial biogenesis protein PilX N-terminal domain-containing protein</fullName>
    </recommendedName>
</protein>
<dbReference type="AlphaFoldDB" id="K7AZX8"/>
<dbReference type="OrthoDB" id="6335739at2"/>
<dbReference type="eggNOG" id="COG4726">
    <property type="taxonomic scope" value="Bacteria"/>
</dbReference>
<dbReference type="RefSeq" id="WP_007643854.1">
    <property type="nucleotide sequence ID" value="NC_020514.1"/>
</dbReference>
<dbReference type="STRING" id="1129794.C427_1690"/>
<name>K7AZX8_9ALTE</name>
<proteinExistence type="predicted"/>
<organism evidence="2 3">
    <name type="scientific">Paraglaciecola psychrophila 170</name>
    <dbReference type="NCBI Taxonomy" id="1129794"/>
    <lineage>
        <taxon>Bacteria</taxon>
        <taxon>Pseudomonadati</taxon>
        <taxon>Pseudomonadota</taxon>
        <taxon>Gammaproteobacteria</taxon>
        <taxon>Alteromonadales</taxon>
        <taxon>Alteromonadaceae</taxon>
        <taxon>Paraglaciecola</taxon>
    </lineage>
</organism>
<sequence length="193" mass="20414">MNYQSKQKKSGMVLVFALLILMSLTILGVSSVSSSLMQSKMATSMEKRSLSFDAAESAIAAVMFESEDKLLLSSVALDDPLSAARGGTQLILANQEMSCFEDVAWTNRVLTNAGLSAGTQHTSAGNYTDKPVVKSWSRAAFVREQPCVGSSNVIGGSNISCHIFIIRGCGKLDDSSYAVANSVNASVFAPATQ</sequence>
<dbReference type="EMBL" id="CP003837">
    <property type="protein sequence ID" value="AGH43799.1"/>
    <property type="molecule type" value="Genomic_DNA"/>
</dbReference>
<evidence type="ECO:0000259" key="1">
    <source>
        <dbReference type="Pfam" id="PF14341"/>
    </source>
</evidence>
<dbReference type="InterPro" id="IPR025746">
    <property type="entry name" value="PilX_N_dom"/>
</dbReference>
<dbReference type="Pfam" id="PF14341">
    <property type="entry name" value="PilX_N"/>
    <property type="match status" value="1"/>
</dbReference>
<evidence type="ECO:0000313" key="3">
    <source>
        <dbReference type="Proteomes" id="UP000011864"/>
    </source>
</evidence>